<dbReference type="GO" id="GO:0009253">
    <property type="term" value="P:peptidoglycan catabolic process"/>
    <property type="evidence" value="ECO:0007669"/>
    <property type="project" value="InterPro"/>
</dbReference>
<dbReference type="GO" id="GO:0071555">
    <property type="term" value="P:cell wall organization"/>
    <property type="evidence" value="ECO:0007669"/>
    <property type="project" value="UniProtKB-KW"/>
</dbReference>
<gene>
    <name evidence="6" type="ORF">H9Q79_09255</name>
</gene>
<proteinExistence type="predicted"/>
<evidence type="ECO:0000256" key="4">
    <source>
        <dbReference type="ARBA" id="ARBA00023316"/>
    </source>
</evidence>
<name>A0A7G9G8L8_9FIRM</name>
<dbReference type="EMBL" id="CP060635">
    <property type="protein sequence ID" value="QNM07150.1"/>
    <property type="molecule type" value="Genomic_DNA"/>
</dbReference>
<dbReference type="InterPro" id="IPR003646">
    <property type="entry name" value="SH3-like_bac-type"/>
</dbReference>
<dbReference type="AlphaFoldDB" id="A0A7G9G8L8"/>
<dbReference type="CDD" id="cd06583">
    <property type="entry name" value="PGRP"/>
    <property type="match status" value="1"/>
</dbReference>
<keyword evidence="3" id="KW-0378">Hydrolase</keyword>
<dbReference type="Gene3D" id="2.30.30.40">
    <property type="entry name" value="SH3 Domains"/>
    <property type="match status" value="1"/>
</dbReference>
<dbReference type="InterPro" id="IPR036505">
    <property type="entry name" value="Amidase/PGRP_sf"/>
</dbReference>
<reference evidence="6 7" key="1">
    <citation type="submission" date="2020-08" db="EMBL/GenBank/DDBJ databases">
        <authorList>
            <person name="Liu C."/>
            <person name="Sun Q."/>
        </authorList>
    </citation>
    <scope>NUCLEOTIDE SEQUENCE [LARGE SCALE GENOMIC DNA]</scope>
    <source>
        <strain evidence="6 7">NSJ-29</strain>
    </source>
</reference>
<evidence type="ECO:0000313" key="6">
    <source>
        <dbReference type="EMBL" id="QNM07150.1"/>
    </source>
</evidence>
<dbReference type="SMART" id="SM00644">
    <property type="entry name" value="Ami_2"/>
    <property type="match status" value="1"/>
</dbReference>
<evidence type="ECO:0000313" key="7">
    <source>
        <dbReference type="Proteomes" id="UP000515860"/>
    </source>
</evidence>
<accession>A0A7G9G8L8</accession>
<dbReference type="PANTHER" id="PTHR30417">
    <property type="entry name" value="N-ACETYLMURAMOYL-L-ALANINE AMIDASE AMID"/>
    <property type="match status" value="1"/>
</dbReference>
<dbReference type="RefSeq" id="WP_249328136.1">
    <property type="nucleotide sequence ID" value="NZ_CP060635.1"/>
</dbReference>
<keyword evidence="4" id="KW-0961">Cell wall biogenesis/degradation</keyword>
<dbReference type="EC" id="3.5.1.28" evidence="2"/>
<evidence type="ECO:0000256" key="3">
    <source>
        <dbReference type="ARBA" id="ARBA00022801"/>
    </source>
</evidence>
<dbReference type="Pfam" id="PF08239">
    <property type="entry name" value="SH3_3"/>
    <property type="match status" value="1"/>
</dbReference>
<dbReference type="InterPro" id="IPR002502">
    <property type="entry name" value="Amidase_domain"/>
</dbReference>
<dbReference type="InterPro" id="IPR051206">
    <property type="entry name" value="NAMLAA_amidase_2"/>
</dbReference>
<protein>
    <recommendedName>
        <fullName evidence="2">N-acetylmuramoyl-L-alanine amidase</fullName>
        <ecNumber evidence="2">3.5.1.28</ecNumber>
    </recommendedName>
</protein>
<dbReference type="Pfam" id="PF01510">
    <property type="entry name" value="Amidase_2"/>
    <property type="match status" value="1"/>
</dbReference>
<sequence length="318" mass="34214">MPNINREFISQQNINGTGNPCKYIVIHETDNYSAGAGARTHARAQHDGNFADMSVHYYCGSDGIYQAAEHTCKCWHIGREYGGNHSVHDATNNNSIGIEICVNSDGNYTVARQNAIELVKYLLQTTGIPASRVIRHFDAKGKYCPRKMMDNPALWEDFKAQIQGGSSTDSGSNTGGTGGSFGTGMYKVNVDDLTIRTGPSTQYQACGSITDRGTYTIVEIQNTCWGRLKSGAGWICIDADYCSPAGSSGSSSGWNATGTATCTGSGVRVRQTPGGTILGQLGVGNRFEVDGQKSGDWVRIKVAGIGIGWMHKDYVMYD</sequence>
<feature type="domain" description="N-acetylmuramoyl-L-alanine amidase" evidence="5">
    <location>
        <begin position="9"/>
        <end position="162"/>
    </location>
</feature>
<dbReference type="KEGG" id="whj:H9Q79_09255"/>
<evidence type="ECO:0000259" key="5">
    <source>
        <dbReference type="SMART" id="SM00644"/>
    </source>
</evidence>
<organism evidence="6 7">
    <name type="scientific">Wansuia hejianensis</name>
    <dbReference type="NCBI Taxonomy" id="2763667"/>
    <lineage>
        <taxon>Bacteria</taxon>
        <taxon>Bacillati</taxon>
        <taxon>Bacillota</taxon>
        <taxon>Clostridia</taxon>
        <taxon>Lachnospirales</taxon>
        <taxon>Lachnospiraceae</taxon>
        <taxon>Wansuia</taxon>
    </lineage>
</organism>
<dbReference type="Gene3D" id="3.40.80.10">
    <property type="entry name" value="Peptidoglycan recognition protein-like"/>
    <property type="match status" value="1"/>
</dbReference>
<dbReference type="GO" id="GO:0009254">
    <property type="term" value="P:peptidoglycan turnover"/>
    <property type="evidence" value="ECO:0007669"/>
    <property type="project" value="TreeGrafter"/>
</dbReference>
<dbReference type="SUPFAM" id="SSF55846">
    <property type="entry name" value="N-acetylmuramoyl-L-alanine amidase-like"/>
    <property type="match status" value="1"/>
</dbReference>
<dbReference type="Proteomes" id="UP000515860">
    <property type="component" value="Chromosome"/>
</dbReference>
<evidence type="ECO:0000256" key="2">
    <source>
        <dbReference type="ARBA" id="ARBA00011901"/>
    </source>
</evidence>
<evidence type="ECO:0000256" key="1">
    <source>
        <dbReference type="ARBA" id="ARBA00001561"/>
    </source>
</evidence>
<comment type="catalytic activity">
    <reaction evidence="1">
        <text>Hydrolyzes the link between N-acetylmuramoyl residues and L-amino acid residues in certain cell-wall glycopeptides.</text>
        <dbReference type="EC" id="3.5.1.28"/>
    </reaction>
</comment>
<keyword evidence="7" id="KW-1185">Reference proteome</keyword>
<dbReference type="GO" id="GO:0008745">
    <property type="term" value="F:N-acetylmuramoyl-L-alanine amidase activity"/>
    <property type="evidence" value="ECO:0007669"/>
    <property type="project" value="UniProtKB-EC"/>
</dbReference>
<dbReference type="PANTHER" id="PTHR30417:SF1">
    <property type="entry name" value="N-ACETYLMURAMOYL-L-ALANINE AMIDASE AMID"/>
    <property type="match status" value="1"/>
</dbReference>